<dbReference type="PROSITE" id="PS50089">
    <property type="entry name" value="ZF_RING_2"/>
    <property type="match status" value="1"/>
</dbReference>
<keyword evidence="9" id="KW-0862">Zinc</keyword>
<keyword evidence="5" id="KW-0479">Metal-binding</keyword>
<feature type="compositionally biased region" description="Polar residues" evidence="12">
    <location>
        <begin position="250"/>
        <end position="270"/>
    </location>
</feature>
<dbReference type="InterPro" id="IPR001841">
    <property type="entry name" value="Znf_RING"/>
</dbReference>
<dbReference type="AlphaFoldDB" id="A0A2Z7A8L2"/>
<dbReference type="PANTHER" id="PTHR23328">
    <property type="entry name" value="RING-TYPE DOMAIN-CONTAINING PROTEIN"/>
    <property type="match status" value="1"/>
</dbReference>
<evidence type="ECO:0000256" key="11">
    <source>
        <dbReference type="PROSITE-ProRule" id="PRU00175"/>
    </source>
</evidence>
<dbReference type="PANTHER" id="PTHR23328:SF0">
    <property type="entry name" value="RING-TYPE DOMAIN-CONTAINING PROTEIN"/>
    <property type="match status" value="1"/>
</dbReference>
<feature type="domain" description="RING-type" evidence="13">
    <location>
        <begin position="162"/>
        <end position="201"/>
    </location>
</feature>
<evidence type="ECO:0000256" key="9">
    <source>
        <dbReference type="ARBA" id="ARBA00022833"/>
    </source>
</evidence>
<evidence type="ECO:0000313" key="15">
    <source>
        <dbReference type="Proteomes" id="UP000250235"/>
    </source>
</evidence>
<dbReference type="SUPFAM" id="SSF57850">
    <property type="entry name" value="RING/U-box"/>
    <property type="match status" value="1"/>
</dbReference>
<accession>A0A2Z7A8L2</accession>
<gene>
    <name evidence="14" type="ORF">F511_29470</name>
</gene>
<evidence type="ECO:0000256" key="4">
    <source>
        <dbReference type="ARBA" id="ARBA00022679"/>
    </source>
</evidence>
<feature type="region of interest" description="Disordered" evidence="12">
    <location>
        <begin position="235"/>
        <end position="305"/>
    </location>
</feature>
<dbReference type="GO" id="GO:0006302">
    <property type="term" value="P:double-strand break repair"/>
    <property type="evidence" value="ECO:0007669"/>
    <property type="project" value="TreeGrafter"/>
</dbReference>
<evidence type="ECO:0000256" key="12">
    <source>
        <dbReference type="SAM" id="MobiDB-lite"/>
    </source>
</evidence>
<dbReference type="GO" id="GO:0008270">
    <property type="term" value="F:zinc ion binding"/>
    <property type="evidence" value="ECO:0007669"/>
    <property type="project" value="UniProtKB-KW"/>
</dbReference>
<evidence type="ECO:0000256" key="5">
    <source>
        <dbReference type="ARBA" id="ARBA00022723"/>
    </source>
</evidence>
<protein>
    <recommendedName>
        <fullName evidence="3">RING-type E3 ubiquitin transferase</fullName>
        <ecNumber evidence="3">2.3.2.27</ecNumber>
    </recommendedName>
</protein>
<dbReference type="GO" id="GO:0061630">
    <property type="term" value="F:ubiquitin protein ligase activity"/>
    <property type="evidence" value="ECO:0007669"/>
    <property type="project" value="UniProtKB-EC"/>
</dbReference>
<reference evidence="14 15" key="1">
    <citation type="journal article" date="2015" name="Proc. Natl. Acad. Sci. U.S.A.">
        <title>The resurrection genome of Boea hygrometrica: A blueprint for survival of dehydration.</title>
        <authorList>
            <person name="Xiao L."/>
            <person name="Yang G."/>
            <person name="Zhang L."/>
            <person name="Yang X."/>
            <person name="Zhao S."/>
            <person name="Ji Z."/>
            <person name="Zhou Q."/>
            <person name="Hu M."/>
            <person name="Wang Y."/>
            <person name="Chen M."/>
            <person name="Xu Y."/>
            <person name="Jin H."/>
            <person name="Xiao X."/>
            <person name="Hu G."/>
            <person name="Bao F."/>
            <person name="Hu Y."/>
            <person name="Wan P."/>
            <person name="Li L."/>
            <person name="Deng X."/>
            <person name="Kuang T."/>
            <person name="Xiang C."/>
            <person name="Zhu J.K."/>
            <person name="Oliver M.J."/>
            <person name="He Y."/>
        </authorList>
    </citation>
    <scope>NUCLEOTIDE SEQUENCE [LARGE SCALE GENOMIC DNA]</scope>
    <source>
        <strain evidence="15">cv. XS01</strain>
    </source>
</reference>
<dbReference type="GO" id="GO:0005634">
    <property type="term" value="C:nucleus"/>
    <property type="evidence" value="ECO:0007669"/>
    <property type="project" value="UniProtKB-SubCell"/>
</dbReference>
<dbReference type="EC" id="2.3.2.27" evidence="3"/>
<evidence type="ECO:0000256" key="2">
    <source>
        <dbReference type="ARBA" id="ARBA00004123"/>
    </source>
</evidence>
<comment type="subcellular location">
    <subcellularLocation>
        <location evidence="2">Nucleus</location>
    </subcellularLocation>
</comment>
<keyword evidence="4" id="KW-0808">Transferase</keyword>
<dbReference type="OrthoDB" id="6105938at2759"/>
<keyword evidence="7 11" id="KW-0863">Zinc-finger</keyword>
<dbReference type="Gene3D" id="3.30.40.10">
    <property type="entry name" value="Zinc/RING finger domain, C3HC4 (zinc finger)"/>
    <property type="match status" value="1"/>
</dbReference>
<evidence type="ECO:0000256" key="3">
    <source>
        <dbReference type="ARBA" id="ARBA00012483"/>
    </source>
</evidence>
<dbReference type="InterPro" id="IPR051657">
    <property type="entry name" value="RNF168/RNF169_E3_ubiq-ligase"/>
</dbReference>
<evidence type="ECO:0000256" key="8">
    <source>
        <dbReference type="ARBA" id="ARBA00022786"/>
    </source>
</evidence>
<organism evidence="14 15">
    <name type="scientific">Dorcoceras hygrometricum</name>
    <dbReference type="NCBI Taxonomy" id="472368"/>
    <lineage>
        <taxon>Eukaryota</taxon>
        <taxon>Viridiplantae</taxon>
        <taxon>Streptophyta</taxon>
        <taxon>Embryophyta</taxon>
        <taxon>Tracheophyta</taxon>
        <taxon>Spermatophyta</taxon>
        <taxon>Magnoliopsida</taxon>
        <taxon>eudicotyledons</taxon>
        <taxon>Gunneridae</taxon>
        <taxon>Pentapetalae</taxon>
        <taxon>asterids</taxon>
        <taxon>lamiids</taxon>
        <taxon>Lamiales</taxon>
        <taxon>Gesneriaceae</taxon>
        <taxon>Didymocarpoideae</taxon>
        <taxon>Trichosporeae</taxon>
        <taxon>Loxocarpinae</taxon>
        <taxon>Dorcoceras</taxon>
    </lineage>
</organism>
<feature type="compositionally biased region" description="Basic residues" evidence="12">
    <location>
        <begin position="279"/>
        <end position="288"/>
    </location>
</feature>
<keyword evidence="10" id="KW-0539">Nucleus</keyword>
<evidence type="ECO:0000256" key="10">
    <source>
        <dbReference type="ARBA" id="ARBA00023242"/>
    </source>
</evidence>
<keyword evidence="15" id="KW-1185">Reference proteome</keyword>
<evidence type="ECO:0000256" key="7">
    <source>
        <dbReference type="ARBA" id="ARBA00022771"/>
    </source>
</evidence>
<feature type="region of interest" description="Disordered" evidence="12">
    <location>
        <begin position="1"/>
        <end position="29"/>
    </location>
</feature>
<evidence type="ECO:0000259" key="13">
    <source>
        <dbReference type="PROSITE" id="PS50089"/>
    </source>
</evidence>
<dbReference type="InterPro" id="IPR017907">
    <property type="entry name" value="Znf_RING_CS"/>
</dbReference>
<comment type="catalytic activity">
    <reaction evidence="1">
        <text>S-ubiquitinyl-[E2 ubiquitin-conjugating enzyme]-L-cysteine + [acceptor protein]-L-lysine = [E2 ubiquitin-conjugating enzyme]-L-cysteine + N(6)-ubiquitinyl-[acceptor protein]-L-lysine.</text>
        <dbReference type="EC" id="2.3.2.27"/>
    </reaction>
</comment>
<dbReference type="InterPro" id="IPR013083">
    <property type="entry name" value="Znf_RING/FYVE/PHD"/>
</dbReference>
<dbReference type="SMART" id="SM00184">
    <property type="entry name" value="RING"/>
    <property type="match status" value="1"/>
</dbReference>
<evidence type="ECO:0000313" key="14">
    <source>
        <dbReference type="EMBL" id="KZV17163.1"/>
    </source>
</evidence>
<evidence type="ECO:0000256" key="1">
    <source>
        <dbReference type="ARBA" id="ARBA00000900"/>
    </source>
</evidence>
<dbReference type="GO" id="GO:0031491">
    <property type="term" value="F:nucleosome binding"/>
    <property type="evidence" value="ECO:0007669"/>
    <property type="project" value="TreeGrafter"/>
</dbReference>
<keyword evidence="8" id="KW-0833">Ubl conjugation pathway</keyword>
<feature type="region of interest" description="Disordered" evidence="12">
    <location>
        <begin position="59"/>
        <end position="95"/>
    </location>
</feature>
<keyword evidence="6" id="KW-0227">DNA damage</keyword>
<evidence type="ECO:0000256" key="6">
    <source>
        <dbReference type="ARBA" id="ARBA00022763"/>
    </source>
</evidence>
<dbReference type="Pfam" id="PF13923">
    <property type="entry name" value="zf-C3HC4_2"/>
    <property type="match status" value="1"/>
</dbReference>
<name>A0A2Z7A8L2_9LAMI</name>
<proteinExistence type="predicted"/>
<dbReference type="EMBL" id="KV018453">
    <property type="protein sequence ID" value="KZV17163.1"/>
    <property type="molecule type" value="Genomic_DNA"/>
</dbReference>
<dbReference type="PROSITE" id="PS00518">
    <property type="entry name" value="ZF_RING_1"/>
    <property type="match status" value="1"/>
</dbReference>
<dbReference type="GO" id="GO:0035861">
    <property type="term" value="C:site of double-strand break"/>
    <property type="evidence" value="ECO:0007669"/>
    <property type="project" value="TreeGrafter"/>
</dbReference>
<sequence length="500" mass="56137">MSSVADNPENPSKKQPVISEDDPGNQNLFSPRFRSVAAMAGWDEEALLIATHIVEDTPDRLRKQRRRSDLRHLKTPPTNSRRKRNAHRNSQVSIPVTVLDLEDEDDSTSNQQGCVRENIEVNTIPKVEKNREPIKEDAKDSAVSSSSPVIHCLDQLREELSCAICLEICYEPSTTPCGHSFCKQCLRSAADKCGKRCPKCRQLISNWRSCTVNTVLWNTIQLLFPKEVKQRKPVTMLDTTTEATRKESSPVRTRNPSMRNRSIQALNSPETDGTDSDRRIRRRLRSRSSRTTGRGEASVSRDLPSQDEDSALALRLQREEFMEAFRVVPGERISLARANLRAMASRATNIHSGRSTINGQLIFETVNSDSGRSTVNSDLNSQQSTQILTLSSQLKSGQLTVNSDLDTQHSTQIWTVNSQLKSGHSTVNSDLANLVKLTNFNKLLHAYRSDFTIATANLVKLPKSMPKPLRFTGVSVVIWDYGIFRTLSYEGNYGLDLLEE</sequence>
<dbReference type="Proteomes" id="UP000250235">
    <property type="component" value="Unassembled WGS sequence"/>
</dbReference>